<accession>A0A0W0WLR3</accession>
<evidence type="ECO:0000313" key="3">
    <source>
        <dbReference type="Proteomes" id="UP000054725"/>
    </source>
</evidence>
<dbReference type="RefSeq" id="WP_058505874.1">
    <property type="nucleotide sequence ID" value="NZ_CAAAIF010000003.1"/>
</dbReference>
<dbReference type="STRING" id="45070.Lnau_2917"/>
<evidence type="ECO:0000256" key="1">
    <source>
        <dbReference type="SAM" id="MobiDB-lite"/>
    </source>
</evidence>
<dbReference type="AlphaFoldDB" id="A0A0W0WLR3"/>
<name>A0A0W0WLR3_9GAMM</name>
<gene>
    <name evidence="2" type="ORF">Lnau_2917</name>
</gene>
<comment type="caution">
    <text evidence="2">The sequence shown here is derived from an EMBL/GenBank/DDBJ whole genome shotgun (WGS) entry which is preliminary data.</text>
</comment>
<evidence type="ECO:0000313" key="2">
    <source>
        <dbReference type="EMBL" id="KTD33269.1"/>
    </source>
</evidence>
<feature type="region of interest" description="Disordered" evidence="1">
    <location>
        <begin position="420"/>
        <end position="457"/>
    </location>
</feature>
<protein>
    <submittedName>
        <fullName evidence="2">Uncharacterized protein</fullName>
    </submittedName>
</protein>
<keyword evidence="3" id="KW-1185">Reference proteome</keyword>
<dbReference type="EMBL" id="LNYO01000024">
    <property type="protein sequence ID" value="KTD33269.1"/>
    <property type="molecule type" value="Genomic_DNA"/>
</dbReference>
<sequence length="457" mass="52066">MPGVAEQLDYLAGLQESMEHASTIIRKQLAEGALIKLQGEVGDSFMLSINNRDAIRELRWRNYQQLQNDSDASSEDTSSTKLTLFILIGNRFVAKEKVTEQRPKEEELKKLIQQQKELIFSQYLAGATREYLEAFKHNPNQQFSRQTILDKAIELYKEQIYKIALLEYEVVNLVGYYARLRGNSARSPDEGKIEKLLAIEKTFDSYSSSQSSYNFDLFKFNNIESLYYELQLAENLSAENLEENLKSSLNLGKPKTLQDSLHNQILSNIFAENLITLAPQKALSTLLKETEQMMATITTPEEVGETAPIGLPDESIIKLRTIVAEYEAYLNGIIVQESVDYPNRKDGAVDNRKKALERIILDVNNATKLTPHLKSVVKDAVDEIIANEPTWFEKSLLDQILDIIFARPLFRWMFGSKPQAQSDLHQQSETLAPENPQDKKDDSKDEDKAPQNHTQTP</sequence>
<dbReference type="PATRIC" id="fig|45070.6.peg.3078"/>
<feature type="compositionally biased region" description="Basic and acidic residues" evidence="1">
    <location>
        <begin position="436"/>
        <end position="450"/>
    </location>
</feature>
<reference evidence="2 3" key="1">
    <citation type="submission" date="2015-11" db="EMBL/GenBank/DDBJ databases">
        <title>Genomic analysis of 38 Legionella species identifies large and diverse effector repertoires.</title>
        <authorList>
            <person name="Burstein D."/>
            <person name="Amaro F."/>
            <person name="Zusman T."/>
            <person name="Lifshitz Z."/>
            <person name="Cohen O."/>
            <person name="Gilbert J.A."/>
            <person name="Pupko T."/>
            <person name="Shuman H.A."/>
            <person name="Segal G."/>
        </authorList>
    </citation>
    <scope>NUCLEOTIDE SEQUENCE [LARGE SCALE GENOMIC DNA]</scope>
    <source>
        <strain evidence="2 3">ATCC 49506</strain>
    </source>
</reference>
<dbReference type="Proteomes" id="UP000054725">
    <property type="component" value="Unassembled WGS sequence"/>
</dbReference>
<dbReference type="OrthoDB" id="5634360at2"/>
<organism evidence="2 3">
    <name type="scientific">Legionella nautarum</name>
    <dbReference type="NCBI Taxonomy" id="45070"/>
    <lineage>
        <taxon>Bacteria</taxon>
        <taxon>Pseudomonadati</taxon>
        <taxon>Pseudomonadota</taxon>
        <taxon>Gammaproteobacteria</taxon>
        <taxon>Legionellales</taxon>
        <taxon>Legionellaceae</taxon>
        <taxon>Legionella</taxon>
    </lineage>
</organism>
<feature type="compositionally biased region" description="Polar residues" evidence="1">
    <location>
        <begin position="420"/>
        <end position="430"/>
    </location>
</feature>
<proteinExistence type="predicted"/>